<dbReference type="AlphaFoldDB" id="A4BJW7"/>
<sequence length="279" mass="30872">MKAEIIAVGNQKGGCGKTSSIMNFSRLSVLDGKKTLLIDLDPNESATIASDVLSGLLPTIIEEKNVCNLFKQDPPDPSSLIVETKDGYDMIIGSMDLVVADQFLMNESEASKYLIDLLYDDEALNQYDRIFIDTGGRVGPMLTAAIVAADKVITPSKASMYDTPQTKRFPAFVEKCAKIKARDRLYMDRPVELVKVFFNEVSERAATTSDVIVEFMQEFDLPGAVSETFVPFSNEMKRGQAFNQTIVDWRPKSAPAQAYVKIYNEVFNSNFTLEGANNG</sequence>
<dbReference type="InterPro" id="IPR027417">
    <property type="entry name" value="P-loop_NTPase"/>
</dbReference>
<protein>
    <submittedName>
        <fullName evidence="2">Sporulation initiation inhibitor protein Soj</fullName>
    </submittedName>
</protein>
<evidence type="ECO:0000313" key="2">
    <source>
        <dbReference type="EMBL" id="EAR07568.1"/>
    </source>
</evidence>
<organism evidence="2 3">
    <name type="scientific">Reinekea blandensis MED297</name>
    <dbReference type="NCBI Taxonomy" id="314283"/>
    <lineage>
        <taxon>Bacteria</taxon>
        <taxon>Pseudomonadati</taxon>
        <taxon>Pseudomonadota</taxon>
        <taxon>Gammaproteobacteria</taxon>
        <taxon>Oceanospirillales</taxon>
        <taxon>Saccharospirillaceae</taxon>
        <taxon>Reinekea</taxon>
    </lineage>
</organism>
<accession>A4BJW7</accession>
<dbReference type="OrthoDB" id="9799330at2"/>
<dbReference type="SUPFAM" id="SSF52540">
    <property type="entry name" value="P-loop containing nucleoside triphosphate hydrolases"/>
    <property type="match status" value="1"/>
</dbReference>
<reference evidence="2 3" key="1">
    <citation type="submission" date="2006-02" db="EMBL/GenBank/DDBJ databases">
        <authorList>
            <person name="Pinhassi J."/>
            <person name="Pedros-Alio C."/>
            <person name="Ferriera S."/>
            <person name="Johnson J."/>
            <person name="Kravitz S."/>
            <person name="Halpern A."/>
            <person name="Remington K."/>
            <person name="Beeson K."/>
            <person name="Tran B."/>
            <person name="Rogers Y.-H."/>
            <person name="Friedman R."/>
            <person name="Venter J.C."/>
        </authorList>
    </citation>
    <scope>NUCLEOTIDE SEQUENCE [LARGE SCALE GENOMIC DNA]</scope>
    <source>
        <strain evidence="2 3">MED297</strain>
    </source>
</reference>
<dbReference type="InterPro" id="IPR025669">
    <property type="entry name" value="AAA_dom"/>
</dbReference>
<dbReference type="STRING" id="314283.MED297_00065"/>
<proteinExistence type="predicted"/>
<dbReference type="InterPro" id="IPR050678">
    <property type="entry name" value="DNA_Partitioning_ATPase"/>
</dbReference>
<feature type="domain" description="AAA" evidence="1">
    <location>
        <begin position="4"/>
        <end position="177"/>
    </location>
</feature>
<dbReference type="HOGENOM" id="CLU_997056_0_0_6"/>
<gene>
    <name evidence="2" type="ORF">MED297_00065</name>
</gene>
<dbReference type="RefSeq" id="WP_008041203.1">
    <property type="nucleotide sequence ID" value="NZ_AAOE01000038.1"/>
</dbReference>
<dbReference type="Pfam" id="PF13614">
    <property type="entry name" value="AAA_31"/>
    <property type="match status" value="1"/>
</dbReference>
<comment type="caution">
    <text evidence="2">The sequence shown here is derived from an EMBL/GenBank/DDBJ whole genome shotgun (WGS) entry which is preliminary data.</text>
</comment>
<dbReference type="EMBL" id="AAOE01000038">
    <property type="protein sequence ID" value="EAR07568.1"/>
    <property type="molecule type" value="Genomic_DNA"/>
</dbReference>
<evidence type="ECO:0000259" key="1">
    <source>
        <dbReference type="Pfam" id="PF13614"/>
    </source>
</evidence>
<dbReference type="PANTHER" id="PTHR13696:SF52">
    <property type="entry name" value="PARA FAMILY PROTEIN CT_582"/>
    <property type="match status" value="1"/>
</dbReference>
<dbReference type="Proteomes" id="UP000005953">
    <property type="component" value="Unassembled WGS sequence"/>
</dbReference>
<dbReference type="Gene3D" id="3.40.50.300">
    <property type="entry name" value="P-loop containing nucleotide triphosphate hydrolases"/>
    <property type="match status" value="1"/>
</dbReference>
<dbReference type="PANTHER" id="PTHR13696">
    <property type="entry name" value="P-LOOP CONTAINING NUCLEOSIDE TRIPHOSPHATE HYDROLASE"/>
    <property type="match status" value="1"/>
</dbReference>
<dbReference type="CDD" id="cd02042">
    <property type="entry name" value="ParAB_family"/>
    <property type="match status" value="1"/>
</dbReference>
<keyword evidence="3" id="KW-1185">Reference proteome</keyword>
<name>A4BJW7_9GAMM</name>
<evidence type="ECO:0000313" key="3">
    <source>
        <dbReference type="Proteomes" id="UP000005953"/>
    </source>
</evidence>